<dbReference type="EMBL" id="BOOW01000038">
    <property type="protein sequence ID" value="GII95780.1"/>
    <property type="molecule type" value="Genomic_DNA"/>
</dbReference>
<proteinExistence type="inferred from homology"/>
<evidence type="ECO:0000259" key="7">
    <source>
        <dbReference type="PROSITE" id="PS51900"/>
    </source>
</evidence>
<evidence type="ECO:0000256" key="3">
    <source>
        <dbReference type="ARBA" id="ARBA00023125"/>
    </source>
</evidence>
<dbReference type="InterPro" id="IPR002104">
    <property type="entry name" value="Integrase_catalytic"/>
</dbReference>
<organism evidence="8 9">
    <name type="scientific">Sinosporangium siamense</name>
    <dbReference type="NCBI Taxonomy" id="1367973"/>
    <lineage>
        <taxon>Bacteria</taxon>
        <taxon>Bacillati</taxon>
        <taxon>Actinomycetota</taxon>
        <taxon>Actinomycetes</taxon>
        <taxon>Streptosporangiales</taxon>
        <taxon>Streptosporangiaceae</taxon>
        <taxon>Sinosporangium</taxon>
    </lineage>
</organism>
<dbReference type="AlphaFoldDB" id="A0A919RMW4"/>
<dbReference type="PROSITE" id="PS51900">
    <property type="entry name" value="CB"/>
    <property type="match status" value="1"/>
</dbReference>
<sequence length="406" mass="45441">MTKPRAMTPDEPNRKRKVVPKLRDGVMKRGATWSYVIRVKDPETGLSRPRWVGGFATENEAKAARDEARVSAYRGEYVDRNTITVGQYLDEWLEAHAVAIKPKTLKDYQNIVTRYVKPHIGLLRMQAIRPSTVTKLYRDLTKHGGKEGRALSSRTVDYVHAVLRKAFRDAVEVDEILVSSPIEKAKRPRREVGEPGTVWTTTQLKAFLRSAREHRLWTFFHLAAYTGARRGELLHLRWADVDLDGKQITITGSTAFIDGERVEGTTKSGRKRIVSLDAASVKVLRLQKKMQAADKLKAGSAWRGSTDHVFTTGWGEPIHPDTVSSLFPILIKRHNTTHPDDELPRARLHDLRHIHATTLLLAGVPVHVVAARLGHADPAITLRVYAHVVRAAEASAADVFAKAIGD</sequence>
<feature type="domain" description="Core-binding (CB)" evidence="7">
    <location>
        <begin position="83"/>
        <end position="171"/>
    </location>
</feature>
<keyword evidence="3 5" id="KW-0238">DNA-binding</keyword>
<dbReference type="GO" id="GO:0003677">
    <property type="term" value="F:DNA binding"/>
    <property type="evidence" value="ECO:0007669"/>
    <property type="project" value="UniProtKB-UniRule"/>
</dbReference>
<feature type="domain" description="Tyr recombinase" evidence="6">
    <location>
        <begin position="194"/>
        <end position="398"/>
    </location>
</feature>
<keyword evidence="4" id="KW-0233">DNA recombination</keyword>
<dbReference type="Gene3D" id="1.10.443.10">
    <property type="entry name" value="Intergrase catalytic core"/>
    <property type="match status" value="1"/>
</dbReference>
<dbReference type="Gene3D" id="1.10.150.130">
    <property type="match status" value="1"/>
</dbReference>
<dbReference type="InterPro" id="IPR050090">
    <property type="entry name" value="Tyrosine_recombinase_XerCD"/>
</dbReference>
<dbReference type="InterPro" id="IPR004107">
    <property type="entry name" value="Integrase_SAM-like_N"/>
</dbReference>
<comment type="caution">
    <text evidence="8">The sequence shown here is derived from an EMBL/GenBank/DDBJ whole genome shotgun (WGS) entry which is preliminary data.</text>
</comment>
<dbReference type="PANTHER" id="PTHR30349:SF41">
    <property type="entry name" value="INTEGRASE_RECOMBINASE PROTEIN MJ0367-RELATED"/>
    <property type="match status" value="1"/>
</dbReference>
<dbReference type="Proteomes" id="UP000606172">
    <property type="component" value="Unassembled WGS sequence"/>
</dbReference>
<evidence type="ECO:0000256" key="1">
    <source>
        <dbReference type="ARBA" id="ARBA00008857"/>
    </source>
</evidence>
<evidence type="ECO:0000259" key="6">
    <source>
        <dbReference type="PROSITE" id="PS51898"/>
    </source>
</evidence>
<dbReference type="PROSITE" id="PS51898">
    <property type="entry name" value="TYR_RECOMBINASE"/>
    <property type="match status" value="1"/>
</dbReference>
<dbReference type="InterPro" id="IPR011010">
    <property type="entry name" value="DNA_brk_join_enz"/>
</dbReference>
<name>A0A919RMW4_9ACTN</name>
<dbReference type="CDD" id="cd01189">
    <property type="entry name" value="INT_ICEBs1_C_like"/>
    <property type="match status" value="1"/>
</dbReference>
<evidence type="ECO:0000313" key="9">
    <source>
        <dbReference type="Proteomes" id="UP000606172"/>
    </source>
</evidence>
<protein>
    <submittedName>
        <fullName evidence="8">Site-specific integrase</fullName>
    </submittedName>
</protein>
<dbReference type="InterPro" id="IPR010998">
    <property type="entry name" value="Integrase_recombinase_N"/>
</dbReference>
<dbReference type="PANTHER" id="PTHR30349">
    <property type="entry name" value="PHAGE INTEGRASE-RELATED"/>
    <property type="match status" value="1"/>
</dbReference>
<dbReference type="InterPro" id="IPR013762">
    <property type="entry name" value="Integrase-like_cat_sf"/>
</dbReference>
<dbReference type="RefSeq" id="WP_239129971.1">
    <property type="nucleotide sequence ID" value="NZ_BOOW01000038.1"/>
</dbReference>
<dbReference type="GO" id="GO:0006310">
    <property type="term" value="P:DNA recombination"/>
    <property type="evidence" value="ECO:0007669"/>
    <property type="project" value="UniProtKB-KW"/>
</dbReference>
<dbReference type="GO" id="GO:0015074">
    <property type="term" value="P:DNA integration"/>
    <property type="evidence" value="ECO:0007669"/>
    <property type="project" value="UniProtKB-KW"/>
</dbReference>
<dbReference type="Pfam" id="PF14659">
    <property type="entry name" value="Phage_int_SAM_3"/>
    <property type="match status" value="1"/>
</dbReference>
<keyword evidence="2" id="KW-0229">DNA integration</keyword>
<reference evidence="8" key="1">
    <citation type="submission" date="2021-01" db="EMBL/GenBank/DDBJ databases">
        <title>Whole genome shotgun sequence of Sinosporangium siamense NBRC 109515.</title>
        <authorList>
            <person name="Komaki H."/>
            <person name="Tamura T."/>
        </authorList>
    </citation>
    <scope>NUCLEOTIDE SEQUENCE</scope>
    <source>
        <strain evidence="8">NBRC 109515</strain>
    </source>
</reference>
<comment type="similarity">
    <text evidence="1">Belongs to the 'phage' integrase family.</text>
</comment>
<evidence type="ECO:0000256" key="4">
    <source>
        <dbReference type="ARBA" id="ARBA00023172"/>
    </source>
</evidence>
<evidence type="ECO:0000256" key="2">
    <source>
        <dbReference type="ARBA" id="ARBA00022908"/>
    </source>
</evidence>
<dbReference type="SUPFAM" id="SSF56349">
    <property type="entry name" value="DNA breaking-rejoining enzymes"/>
    <property type="match status" value="1"/>
</dbReference>
<evidence type="ECO:0000313" key="8">
    <source>
        <dbReference type="EMBL" id="GII95780.1"/>
    </source>
</evidence>
<keyword evidence="9" id="KW-1185">Reference proteome</keyword>
<dbReference type="Pfam" id="PF00589">
    <property type="entry name" value="Phage_integrase"/>
    <property type="match status" value="1"/>
</dbReference>
<accession>A0A919RMW4</accession>
<evidence type="ECO:0000256" key="5">
    <source>
        <dbReference type="PROSITE-ProRule" id="PRU01248"/>
    </source>
</evidence>
<gene>
    <name evidence="8" type="ORF">Ssi02_60110</name>
</gene>
<dbReference type="InterPro" id="IPR044068">
    <property type="entry name" value="CB"/>
</dbReference>